<gene>
    <name evidence="9" type="ORF">K503DRAFT_765658</name>
</gene>
<evidence type="ECO:0000256" key="3">
    <source>
        <dbReference type="ARBA" id="ARBA00022723"/>
    </source>
</evidence>
<keyword evidence="2" id="KW-0662">Pyridine nucleotide biosynthesis</keyword>
<dbReference type="Gene3D" id="3.40.50.850">
    <property type="entry name" value="Isochorismatase-like"/>
    <property type="match status" value="1"/>
</dbReference>
<dbReference type="PANTHER" id="PTHR11080">
    <property type="entry name" value="PYRAZINAMIDASE/NICOTINAMIDASE"/>
    <property type="match status" value="1"/>
</dbReference>
<evidence type="ECO:0000259" key="8">
    <source>
        <dbReference type="Pfam" id="PF00857"/>
    </source>
</evidence>
<dbReference type="PANTHER" id="PTHR11080:SF2">
    <property type="entry name" value="LD05707P"/>
    <property type="match status" value="1"/>
</dbReference>
<dbReference type="EC" id="3.5.1.19" evidence="6"/>
<accession>A0A1B7NFL8</accession>
<evidence type="ECO:0000256" key="7">
    <source>
        <dbReference type="ARBA" id="ARBA00043224"/>
    </source>
</evidence>
<organism evidence="9 10">
    <name type="scientific">Rhizopogon vinicolor AM-OR11-026</name>
    <dbReference type="NCBI Taxonomy" id="1314800"/>
    <lineage>
        <taxon>Eukaryota</taxon>
        <taxon>Fungi</taxon>
        <taxon>Dikarya</taxon>
        <taxon>Basidiomycota</taxon>
        <taxon>Agaricomycotina</taxon>
        <taxon>Agaricomycetes</taxon>
        <taxon>Agaricomycetidae</taxon>
        <taxon>Boletales</taxon>
        <taxon>Suillineae</taxon>
        <taxon>Rhizopogonaceae</taxon>
        <taxon>Rhizopogon</taxon>
    </lineage>
</organism>
<dbReference type="Proteomes" id="UP000092154">
    <property type="component" value="Unassembled WGS sequence"/>
</dbReference>
<dbReference type="OrthoDB" id="1739143at2759"/>
<name>A0A1B7NFL8_9AGAM</name>
<dbReference type="CDD" id="cd01011">
    <property type="entry name" value="nicotinamidase"/>
    <property type="match status" value="1"/>
</dbReference>
<keyword evidence="3" id="KW-0479">Metal-binding</keyword>
<dbReference type="GO" id="GO:0046872">
    <property type="term" value="F:metal ion binding"/>
    <property type="evidence" value="ECO:0007669"/>
    <property type="project" value="UniProtKB-KW"/>
</dbReference>
<protein>
    <recommendedName>
        <fullName evidence="6">nicotinamidase</fullName>
        <ecNumber evidence="6">3.5.1.19</ecNumber>
    </recommendedName>
    <alternativeName>
        <fullName evidence="7">Nicotinamide deamidase</fullName>
    </alternativeName>
</protein>
<comment type="similarity">
    <text evidence="1">Belongs to the isochorismatase family.</text>
</comment>
<keyword evidence="4" id="KW-0378">Hydrolase</keyword>
<dbReference type="Pfam" id="PF00857">
    <property type="entry name" value="Isochorismatase"/>
    <property type="match status" value="1"/>
</dbReference>
<evidence type="ECO:0000256" key="1">
    <source>
        <dbReference type="ARBA" id="ARBA00006336"/>
    </source>
</evidence>
<comment type="pathway">
    <text evidence="5">Cofactor biosynthesis; nicotinate biosynthesis; nicotinate from nicotinamide: step 1/1.</text>
</comment>
<evidence type="ECO:0000256" key="5">
    <source>
        <dbReference type="ARBA" id="ARBA00037900"/>
    </source>
</evidence>
<sequence>MPVDLASVHPSKSAVLVIDVQNDFVSGSLAVRDAEQIIDTINALLTLPFAVKIGTQDYHPPNHISFALNHTGKNEFEIITIFPPAELVAKRKNEDTLPALKPLDQVLWPVHCVQNTTGAAFVDGLKHECLEVVRKGCDVGIECYSAFEDPWGLTNTGLADKLRSRGISDVFLVGIAGDYCVKFTALDAKKHGFRTFVIRDAVKSVSDDGTEWTEMTKAGVEIIDTAKELLASKIFSL</sequence>
<dbReference type="InterPro" id="IPR036380">
    <property type="entry name" value="Isochorismatase-like_sf"/>
</dbReference>
<keyword evidence="10" id="KW-1185">Reference proteome</keyword>
<dbReference type="EMBL" id="KV448134">
    <property type="protein sequence ID" value="OAX43687.1"/>
    <property type="molecule type" value="Genomic_DNA"/>
</dbReference>
<dbReference type="InterPro" id="IPR000868">
    <property type="entry name" value="Isochorismatase-like_dom"/>
</dbReference>
<dbReference type="AlphaFoldDB" id="A0A1B7NFL8"/>
<feature type="domain" description="Isochorismatase-like" evidence="8">
    <location>
        <begin position="13"/>
        <end position="226"/>
    </location>
</feature>
<dbReference type="SUPFAM" id="SSF52499">
    <property type="entry name" value="Isochorismatase-like hydrolases"/>
    <property type="match status" value="1"/>
</dbReference>
<evidence type="ECO:0000256" key="4">
    <source>
        <dbReference type="ARBA" id="ARBA00022801"/>
    </source>
</evidence>
<dbReference type="STRING" id="1314800.A0A1B7NFL8"/>
<dbReference type="GO" id="GO:0019363">
    <property type="term" value="P:pyridine nucleotide biosynthetic process"/>
    <property type="evidence" value="ECO:0007669"/>
    <property type="project" value="UniProtKB-KW"/>
</dbReference>
<evidence type="ECO:0000256" key="2">
    <source>
        <dbReference type="ARBA" id="ARBA00022642"/>
    </source>
</evidence>
<dbReference type="InterPro" id="IPR052347">
    <property type="entry name" value="Isochorismatase_Nicotinamidase"/>
</dbReference>
<proteinExistence type="inferred from homology"/>
<evidence type="ECO:0000313" key="10">
    <source>
        <dbReference type="Proteomes" id="UP000092154"/>
    </source>
</evidence>
<reference evidence="9 10" key="1">
    <citation type="submission" date="2016-06" db="EMBL/GenBank/DDBJ databases">
        <title>Comparative genomics of the ectomycorrhizal sister species Rhizopogon vinicolor and Rhizopogon vesiculosus (Basidiomycota: Boletales) reveals a divergence of the mating type B locus.</title>
        <authorList>
            <consortium name="DOE Joint Genome Institute"/>
            <person name="Mujic A.B."/>
            <person name="Kuo A."/>
            <person name="Tritt A."/>
            <person name="Lipzen A."/>
            <person name="Chen C."/>
            <person name="Johnson J."/>
            <person name="Sharma A."/>
            <person name="Barry K."/>
            <person name="Grigoriev I.V."/>
            <person name="Spatafora J.W."/>
        </authorList>
    </citation>
    <scope>NUCLEOTIDE SEQUENCE [LARGE SCALE GENOMIC DNA]</scope>
    <source>
        <strain evidence="9 10">AM-OR11-026</strain>
    </source>
</reference>
<evidence type="ECO:0000256" key="6">
    <source>
        <dbReference type="ARBA" id="ARBA00039017"/>
    </source>
</evidence>
<evidence type="ECO:0000313" key="9">
    <source>
        <dbReference type="EMBL" id="OAX43687.1"/>
    </source>
</evidence>
<dbReference type="InParanoid" id="A0A1B7NFL8"/>
<dbReference type="FunCoup" id="A0A1B7NFL8">
    <property type="interactions" value="59"/>
</dbReference>
<dbReference type="GO" id="GO:0008936">
    <property type="term" value="F:nicotinamidase activity"/>
    <property type="evidence" value="ECO:0007669"/>
    <property type="project" value="UniProtKB-EC"/>
</dbReference>